<feature type="transmembrane region" description="Helical" evidence="5">
    <location>
        <begin position="29"/>
        <end position="50"/>
    </location>
</feature>
<reference evidence="7 8" key="1">
    <citation type="submission" date="2016-09" db="EMBL/GenBank/DDBJ databases">
        <authorList>
            <person name="Capua I."/>
            <person name="De Benedictis P."/>
            <person name="Joannis T."/>
            <person name="Lombin L.H."/>
            <person name="Cattoli G."/>
        </authorList>
    </citation>
    <scope>NUCLEOTIDE SEQUENCE [LARGE SCALE GENOMIC DNA]</scope>
    <source>
        <strain evidence="7 8">A7P-90m</strain>
    </source>
</reference>
<feature type="transmembrane region" description="Helical" evidence="5">
    <location>
        <begin position="132"/>
        <end position="151"/>
    </location>
</feature>
<keyword evidence="4 5" id="KW-0472">Membrane</keyword>
<protein>
    <submittedName>
        <fullName evidence="7">Putative flippase GtrA (Transmembrane translocase of bactoprenol-linked glucose)</fullName>
    </submittedName>
</protein>
<accession>A0A1G6HHT8</accession>
<dbReference type="AlphaFoldDB" id="A0A1G6HHT8"/>
<feature type="transmembrane region" description="Helical" evidence="5">
    <location>
        <begin position="105"/>
        <end position="126"/>
    </location>
</feature>
<dbReference type="InterPro" id="IPR007267">
    <property type="entry name" value="GtrA_DPMS_TM"/>
</dbReference>
<feature type="domain" description="GtrA/DPMS transmembrane" evidence="6">
    <location>
        <begin position="31"/>
        <end position="158"/>
    </location>
</feature>
<comment type="subcellular location">
    <subcellularLocation>
        <location evidence="1">Membrane</location>
        <topology evidence="1">Multi-pass membrane protein</topology>
    </subcellularLocation>
</comment>
<organism evidence="7 8">
    <name type="scientific">Williamwhitmania taraxaci</name>
    <dbReference type="NCBI Taxonomy" id="1640674"/>
    <lineage>
        <taxon>Bacteria</taxon>
        <taxon>Pseudomonadati</taxon>
        <taxon>Bacteroidota</taxon>
        <taxon>Bacteroidia</taxon>
        <taxon>Bacteroidales</taxon>
        <taxon>Williamwhitmaniaceae</taxon>
        <taxon>Williamwhitmania</taxon>
    </lineage>
</organism>
<evidence type="ECO:0000313" key="8">
    <source>
        <dbReference type="Proteomes" id="UP000199452"/>
    </source>
</evidence>
<evidence type="ECO:0000256" key="3">
    <source>
        <dbReference type="ARBA" id="ARBA00022989"/>
    </source>
</evidence>
<keyword evidence="2 5" id="KW-0812">Transmembrane</keyword>
<dbReference type="Pfam" id="PF04138">
    <property type="entry name" value="GtrA_DPMS_TM"/>
    <property type="match status" value="1"/>
</dbReference>
<name>A0A1G6HHT8_9BACT</name>
<dbReference type="STRING" id="1640674.SAMN05216323_10116"/>
<evidence type="ECO:0000259" key="6">
    <source>
        <dbReference type="Pfam" id="PF04138"/>
    </source>
</evidence>
<evidence type="ECO:0000256" key="1">
    <source>
        <dbReference type="ARBA" id="ARBA00004141"/>
    </source>
</evidence>
<evidence type="ECO:0000256" key="5">
    <source>
        <dbReference type="SAM" id="Phobius"/>
    </source>
</evidence>
<evidence type="ECO:0000313" key="7">
    <source>
        <dbReference type="EMBL" id="SDB93713.1"/>
    </source>
</evidence>
<dbReference type="OrthoDB" id="771485at2"/>
<dbReference type="EMBL" id="FMYP01000011">
    <property type="protein sequence ID" value="SDB93713.1"/>
    <property type="molecule type" value="Genomic_DNA"/>
</dbReference>
<evidence type="ECO:0000256" key="4">
    <source>
        <dbReference type="ARBA" id="ARBA00023136"/>
    </source>
</evidence>
<dbReference type="RefSeq" id="WP_092436398.1">
    <property type="nucleotide sequence ID" value="NZ_FMYP01000011.1"/>
</dbReference>
<keyword evidence="3 5" id="KW-1133">Transmembrane helix</keyword>
<gene>
    <name evidence="7" type="ORF">SAMN05216323_10116</name>
</gene>
<dbReference type="Proteomes" id="UP000199452">
    <property type="component" value="Unassembled WGS sequence"/>
</dbReference>
<proteinExistence type="predicted"/>
<dbReference type="GO" id="GO:0000271">
    <property type="term" value="P:polysaccharide biosynthetic process"/>
    <property type="evidence" value="ECO:0007669"/>
    <property type="project" value="InterPro"/>
</dbReference>
<dbReference type="GO" id="GO:0016020">
    <property type="term" value="C:membrane"/>
    <property type="evidence" value="ECO:0007669"/>
    <property type="project" value="UniProtKB-SubCell"/>
</dbReference>
<evidence type="ECO:0000256" key="2">
    <source>
        <dbReference type="ARBA" id="ARBA00022692"/>
    </source>
</evidence>
<feature type="transmembrane region" description="Helical" evidence="5">
    <location>
        <begin position="70"/>
        <end position="93"/>
    </location>
</feature>
<keyword evidence="8" id="KW-1185">Reference proteome</keyword>
<sequence>MNFNFLQRWIISTIDWFYKPFRTIIPQQTFRYAACGGGNMVLDIFLYFISYNFILDKEIVNLGFTAVSPYIAAFIISFCVTFPTGFLLNKFITFQQSDLRGRVQLFRYGIIVFGSILINYILIKLFVEQLGIYPTPSKMLATGFVIIFSYFSQKHYSFKSTTNPGNIIALEAESEVIVDNSDNS</sequence>